<keyword evidence="2" id="KW-1185">Reference proteome</keyword>
<organism evidence="1 2">
    <name type="scientific">Eumeta variegata</name>
    <name type="common">Bagworm moth</name>
    <name type="synonym">Eumeta japonica</name>
    <dbReference type="NCBI Taxonomy" id="151549"/>
    <lineage>
        <taxon>Eukaryota</taxon>
        <taxon>Metazoa</taxon>
        <taxon>Ecdysozoa</taxon>
        <taxon>Arthropoda</taxon>
        <taxon>Hexapoda</taxon>
        <taxon>Insecta</taxon>
        <taxon>Pterygota</taxon>
        <taxon>Neoptera</taxon>
        <taxon>Endopterygota</taxon>
        <taxon>Lepidoptera</taxon>
        <taxon>Glossata</taxon>
        <taxon>Ditrysia</taxon>
        <taxon>Tineoidea</taxon>
        <taxon>Psychidae</taxon>
        <taxon>Oiketicinae</taxon>
        <taxon>Eumeta</taxon>
    </lineage>
</organism>
<proteinExistence type="predicted"/>
<reference evidence="1 2" key="1">
    <citation type="journal article" date="2019" name="Commun. Biol.">
        <title>The bagworm genome reveals a unique fibroin gene that provides high tensile strength.</title>
        <authorList>
            <person name="Kono N."/>
            <person name="Nakamura H."/>
            <person name="Ohtoshi R."/>
            <person name="Tomita M."/>
            <person name="Numata K."/>
            <person name="Arakawa K."/>
        </authorList>
    </citation>
    <scope>NUCLEOTIDE SEQUENCE [LARGE SCALE GENOMIC DNA]</scope>
</reference>
<dbReference type="EMBL" id="BGZK01000226">
    <property type="protein sequence ID" value="GBP29931.1"/>
    <property type="molecule type" value="Genomic_DNA"/>
</dbReference>
<sequence>MESTARVHVWHPYGTTGNRALPKGFRFRASSGYDKHVNLSVGVPENLKIQNQQQNKPLMDKWNESETTF</sequence>
<gene>
    <name evidence="1" type="ORF">EVAR_18411_1</name>
</gene>
<name>A0A4C1UTY6_EUMVA</name>
<accession>A0A4C1UTY6</accession>
<protein>
    <submittedName>
        <fullName evidence="1">Uncharacterized protein</fullName>
    </submittedName>
</protein>
<evidence type="ECO:0000313" key="2">
    <source>
        <dbReference type="Proteomes" id="UP000299102"/>
    </source>
</evidence>
<dbReference type="AlphaFoldDB" id="A0A4C1UTY6"/>
<evidence type="ECO:0000313" key="1">
    <source>
        <dbReference type="EMBL" id="GBP29931.1"/>
    </source>
</evidence>
<dbReference type="Proteomes" id="UP000299102">
    <property type="component" value="Unassembled WGS sequence"/>
</dbReference>
<comment type="caution">
    <text evidence="1">The sequence shown here is derived from an EMBL/GenBank/DDBJ whole genome shotgun (WGS) entry which is preliminary data.</text>
</comment>